<keyword evidence="7" id="KW-0406">Ion transport</keyword>
<accession>A0A4P9XJT8</accession>
<dbReference type="NCBIfam" id="TIGR01297">
    <property type="entry name" value="CDF"/>
    <property type="match status" value="1"/>
</dbReference>
<dbReference type="Gene3D" id="1.20.1510.10">
    <property type="entry name" value="Cation efflux protein transmembrane domain"/>
    <property type="match status" value="1"/>
</dbReference>
<dbReference type="GO" id="GO:0005385">
    <property type="term" value="F:zinc ion transmembrane transporter activity"/>
    <property type="evidence" value="ECO:0007669"/>
    <property type="project" value="TreeGrafter"/>
</dbReference>
<dbReference type="InterPro" id="IPR058533">
    <property type="entry name" value="Cation_efflux_TM"/>
</dbReference>
<feature type="transmembrane region" description="Helical" evidence="9">
    <location>
        <begin position="147"/>
        <end position="170"/>
    </location>
</feature>
<name>A0A4P9XJT8_9FUNG</name>
<keyword evidence="3" id="KW-0813">Transport</keyword>
<evidence type="ECO:0000259" key="11">
    <source>
        <dbReference type="Pfam" id="PF16916"/>
    </source>
</evidence>
<dbReference type="Pfam" id="PF16916">
    <property type="entry name" value="ZT_dimer"/>
    <property type="match status" value="1"/>
</dbReference>
<sequence length="284" mass="31026">KRRLSRVMILCSVFFLVELVGGMLAGSLALMSDAFHLLSDIAGFGISLLAIHIAQRPPSKRYSFGYHRAEVVGVLFSIFFLWFLTLLLVIEAVGRLRNPQPVEGTTMLTIALLGLGVNLMFVVGLIPPLHGILTCRPVQMNINVRAALLHVIGDILSSLGVVLSSLWITFYPEHSSVDPLCTLFFSVIVVATTVGIVRETVGVLMEAVPHDIDLDQVQQTLLAVNGVNGVHDLHVWSITADKTALVGHLETTTVDGAADDQILATARRLLDEHFQIRHVTLQIE</sequence>
<gene>
    <name evidence="12" type="ORF">THASP1DRAFT_11740</name>
</gene>
<dbReference type="Pfam" id="PF01545">
    <property type="entry name" value="Cation_efflux"/>
    <property type="match status" value="1"/>
</dbReference>
<dbReference type="Proteomes" id="UP000271241">
    <property type="component" value="Unassembled WGS sequence"/>
</dbReference>
<evidence type="ECO:0000256" key="7">
    <source>
        <dbReference type="ARBA" id="ARBA00023065"/>
    </source>
</evidence>
<feature type="non-terminal residue" evidence="12">
    <location>
        <position position="284"/>
    </location>
</feature>
<feature type="transmembrane region" description="Helical" evidence="9">
    <location>
        <begin position="74"/>
        <end position="94"/>
    </location>
</feature>
<dbReference type="AlphaFoldDB" id="A0A4P9XJT8"/>
<evidence type="ECO:0000256" key="3">
    <source>
        <dbReference type="ARBA" id="ARBA00022448"/>
    </source>
</evidence>
<dbReference type="STRING" id="78915.A0A4P9XJT8"/>
<comment type="similarity">
    <text evidence="2">Belongs to the cation diffusion facilitator (CDF) transporter (TC 2.A.4) family. SLC30A subfamily.</text>
</comment>
<dbReference type="InterPro" id="IPR027469">
    <property type="entry name" value="Cation_efflux_TMD_sf"/>
</dbReference>
<feature type="domain" description="Cation efflux protein transmembrane" evidence="10">
    <location>
        <begin position="8"/>
        <end position="205"/>
    </location>
</feature>
<dbReference type="PANTHER" id="PTHR11562">
    <property type="entry name" value="CATION EFFLUX PROTEIN/ ZINC TRANSPORTER"/>
    <property type="match status" value="1"/>
</dbReference>
<keyword evidence="8 9" id="KW-0472">Membrane</keyword>
<dbReference type="PANTHER" id="PTHR11562:SF17">
    <property type="entry name" value="RE54080P-RELATED"/>
    <property type="match status" value="1"/>
</dbReference>
<evidence type="ECO:0000313" key="13">
    <source>
        <dbReference type="Proteomes" id="UP000271241"/>
    </source>
</evidence>
<keyword evidence="5" id="KW-0864">Zinc transport</keyword>
<evidence type="ECO:0000259" key="10">
    <source>
        <dbReference type="Pfam" id="PF01545"/>
    </source>
</evidence>
<comment type="subcellular location">
    <subcellularLocation>
        <location evidence="1">Membrane</location>
        <topology evidence="1">Multi-pass membrane protein</topology>
    </subcellularLocation>
</comment>
<evidence type="ECO:0000256" key="2">
    <source>
        <dbReference type="ARBA" id="ARBA00008873"/>
    </source>
</evidence>
<dbReference type="InterPro" id="IPR002524">
    <property type="entry name" value="Cation_efflux"/>
</dbReference>
<dbReference type="GO" id="GO:0005886">
    <property type="term" value="C:plasma membrane"/>
    <property type="evidence" value="ECO:0007669"/>
    <property type="project" value="TreeGrafter"/>
</dbReference>
<keyword evidence="13" id="KW-1185">Reference proteome</keyword>
<dbReference type="OrthoDB" id="9944568at2759"/>
<keyword evidence="6 9" id="KW-1133">Transmembrane helix</keyword>
<dbReference type="InterPro" id="IPR036837">
    <property type="entry name" value="Cation_efflux_CTD_sf"/>
</dbReference>
<evidence type="ECO:0000256" key="5">
    <source>
        <dbReference type="ARBA" id="ARBA00022906"/>
    </source>
</evidence>
<keyword evidence="5" id="KW-0862">Zinc</keyword>
<feature type="non-terminal residue" evidence="12">
    <location>
        <position position="1"/>
    </location>
</feature>
<evidence type="ECO:0000256" key="1">
    <source>
        <dbReference type="ARBA" id="ARBA00004141"/>
    </source>
</evidence>
<dbReference type="InterPro" id="IPR050681">
    <property type="entry name" value="CDF/SLC30A"/>
</dbReference>
<organism evidence="12 13">
    <name type="scientific">Thamnocephalis sphaerospora</name>
    <dbReference type="NCBI Taxonomy" id="78915"/>
    <lineage>
        <taxon>Eukaryota</taxon>
        <taxon>Fungi</taxon>
        <taxon>Fungi incertae sedis</taxon>
        <taxon>Zoopagomycota</taxon>
        <taxon>Zoopagomycotina</taxon>
        <taxon>Zoopagomycetes</taxon>
        <taxon>Zoopagales</taxon>
        <taxon>Sigmoideomycetaceae</taxon>
        <taxon>Thamnocephalis</taxon>
    </lineage>
</organism>
<feature type="transmembrane region" description="Helical" evidence="9">
    <location>
        <begin position="7"/>
        <end position="28"/>
    </location>
</feature>
<dbReference type="SUPFAM" id="SSF160240">
    <property type="entry name" value="Cation efflux protein cytoplasmic domain-like"/>
    <property type="match status" value="1"/>
</dbReference>
<feature type="domain" description="Cation efflux protein cytoplasmic" evidence="11">
    <location>
        <begin position="209"/>
        <end position="284"/>
    </location>
</feature>
<dbReference type="SUPFAM" id="SSF161111">
    <property type="entry name" value="Cation efflux protein transmembrane domain-like"/>
    <property type="match status" value="1"/>
</dbReference>
<dbReference type="EMBL" id="KZ992974">
    <property type="protein sequence ID" value="RKP06015.1"/>
    <property type="molecule type" value="Genomic_DNA"/>
</dbReference>
<evidence type="ECO:0000256" key="9">
    <source>
        <dbReference type="SAM" id="Phobius"/>
    </source>
</evidence>
<dbReference type="GO" id="GO:0098771">
    <property type="term" value="P:inorganic ion homeostasis"/>
    <property type="evidence" value="ECO:0007669"/>
    <property type="project" value="UniProtKB-ARBA"/>
</dbReference>
<feature type="transmembrane region" description="Helical" evidence="9">
    <location>
        <begin position="176"/>
        <end position="197"/>
    </location>
</feature>
<evidence type="ECO:0000313" key="12">
    <source>
        <dbReference type="EMBL" id="RKP06015.1"/>
    </source>
</evidence>
<feature type="transmembrane region" description="Helical" evidence="9">
    <location>
        <begin position="34"/>
        <end position="54"/>
    </location>
</feature>
<evidence type="ECO:0000256" key="6">
    <source>
        <dbReference type="ARBA" id="ARBA00022989"/>
    </source>
</evidence>
<proteinExistence type="inferred from homology"/>
<reference evidence="13" key="1">
    <citation type="journal article" date="2018" name="Nat. Microbiol.">
        <title>Leveraging single-cell genomics to expand the fungal tree of life.</title>
        <authorList>
            <person name="Ahrendt S.R."/>
            <person name="Quandt C.A."/>
            <person name="Ciobanu D."/>
            <person name="Clum A."/>
            <person name="Salamov A."/>
            <person name="Andreopoulos B."/>
            <person name="Cheng J.F."/>
            <person name="Woyke T."/>
            <person name="Pelin A."/>
            <person name="Henrissat B."/>
            <person name="Reynolds N.K."/>
            <person name="Benny G.L."/>
            <person name="Smith M.E."/>
            <person name="James T.Y."/>
            <person name="Grigoriev I.V."/>
        </authorList>
    </citation>
    <scope>NUCLEOTIDE SEQUENCE [LARGE SCALE GENOMIC DNA]</scope>
    <source>
        <strain evidence="13">RSA 1356</strain>
    </source>
</reference>
<protein>
    <submittedName>
        <fullName evidence="12">Cation efflux protein</fullName>
    </submittedName>
</protein>
<dbReference type="GO" id="GO:0030003">
    <property type="term" value="P:intracellular monoatomic cation homeostasis"/>
    <property type="evidence" value="ECO:0007669"/>
    <property type="project" value="UniProtKB-ARBA"/>
</dbReference>
<feature type="transmembrane region" description="Helical" evidence="9">
    <location>
        <begin position="106"/>
        <end position="126"/>
    </location>
</feature>
<keyword evidence="4 9" id="KW-0812">Transmembrane</keyword>
<evidence type="ECO:0000256" key="4">
    <source>
        <dbReference type="ARBA" id="ARBA00022692"/>
    </source>
</evidence>
<dbReference type="InterPro" id="IPR027470">
    <property type="entry name" value="Cation_efflux_CTD"/>
</dbReference>
<evidence type="ECO:0000256" key="8">
    <source>
        <dbReference type="ARBA" id="ARBA00023136"/>
    </source>
</evidence>